<evidence type="ECO:0000313" key="4">
    <source>
        <dbReference type="Proteomes" id="UP000596130"/>
    </source>
</evidence>
<dbReference type="KEGG" id="ssia:A7J05_21340"/>
<evidence type="ECO:0000313" key="2">
    <source>
        <dbReference type="EMBL" id="QQC93791.1"/>
    </source>
</evidence>
<dbReference type="SUPFAM" id="SSF56214">
    <property type="entry name" value="4'-phosphopantetheinyl transferase"/>
    <property type="match status" value="1"/>
</dbReference>
<dbReference type="AlphaFoldDB" id="A0A1P8TTN9"/>
<dbReference type="GO" id="GO:0000287">
    <property type="term" value="F:magnesium ion binding"/>
    <property type="evidence" value="ECO:0007669"/>
    <property type="project" value="InterPro"/>
</dbReference>
<evidence type="ECO:0008006" key="5">
    <source>
        <dbReference type="Google" id="ProtNLM"/>
    </source>
</evidence>
<dbReference type="Gene3D" id="3.90.470.20">
    <property type="entry name" value="4'-phosphopantetheinyl transferase domain"/>
    <property type="match status" value="1"/>
</dbReference>
<reference evidence="2 4" key="2">
    <citation type="submission" date="2020-12" db="EMBL/GenBank/DDBJ databases">
        <title>Identification and biosynthesis of polyene macrolides produced by Streptomyces alfalfae Men-myco-93-63.</title>
        <authorList>
            <person name="Liu D."/>
            <person name="Li Y."/>
            <person name="Liu L."/>
            <person name="Han X."/>
            <person name="Shen F."/>
        </authorList>
    </citation>
    <scope>NUCLEOTIDE SEQUENCE [LARGE SCALE GENOMIC DNA]</scope>
    <source>
        <strain evidence="2 4">Men-myco-93-63</strain>
    </source>
</reference>
<reference evidence="1 3" key="1">
    <citation type="submission" date="2016-05" db="EMBL/GenBank/DDBJ databases">
        <authorList>
            <person name="Gu J."/>
        </authorList>
    </citation>
    <scope>NUCLEOTIDE SEQUENCE [LARGE SCALE GENOMIC DNA]</scope>
    <source>
        <strain evidence="1 3">ACCC40021</strain>
    </source>
</reference>
<protein>
    <recommendedName>
        <fullName evidence="5">4'-phosphopantetheinyl transferase superfamily protein</fullName>
    </recommendedName>
</protein>
<proteinExistence type="predicted"/>
<dbReference type="Proteomes" id="UP000596130">
    <property type="component" value="Chromosome"/>
</dbReference>
<dbReference type="EMBL" id="CP015588">
    <property type="protein sequence ID" value="APY91013.1"/>
    <property type="molecule type" value="Genomic_DNA"/>
</dbReference>
<dbReference type="Proteomes" id="UP000187191">
    <property type="component" value="Chromosome"/>
</dbReference>
<gene>
    <name evidence="1" type="ORF">A7J05_21340</name>
    <name evidence="2" type="ORF">I8755_15635</name>
</gene>
<accession>A0A1P8TTN9</accession>
<keyword evidence="3" id="KW-1185">Reference proteome</keyword>
<evidence type="ECO:0000313" key="3">
    <source>
        <dbReference type="Proteomes" id="UP000187191"/>
    </source>
</evidence>
<dbReference type="EMBL" id="CP065959">
    <property type="protein sequence ID" value="QQC93791.1"/>
    <property type="molecule type" value="Genomic_DNA"/>
</dbReference>
<dbReference type="GO" id="GO:0008897">
    <property type="term" value="F:holo-[acyl-carrier-protein] synthase activity"/>
    <property type="evidence" value="ECO:0007669"/>
    <property type="project" value="InterPro"/>
</dbReference>
<organism evidence="2 4">
    <name type="scientific">Streptomyces alfalfae</name>
    <dbReference type="NCBI Taxonomy" id="1642299"/>
    <lineage>
        <taxon>Bacteria</taxon>
        <taxon>Bacillati</taxon>
        <taxon>Actinomycetota</taxon>
        <taxon>Actinomycetes</taxon>
        <taxon>Kitasatosporales</taxon>
        <taxon>Streptomycetaceae</taxon>
        <taxon>Streptomyces</taxon>
    </lineage>
</organism>
<sequence>MPGGRHALLTGLEHRLRLTPERPLLVLRTPGPLTFAVVSIAWLRGLGEAARDHLAETRLHPDERARLRGFALPKRRTEWLAGRLAVKHAVKGHLLGGGPGAPGAGAGGPDPRDIVVHAVPEGPRAGKPYVREPVHIGLSHSLDFAIAVSGAQPLGIDLEGRPVGPHLARLLDVPDTGRAPAGLRRVAAMPLPLRWACREAVVKHTGVAGPGALHQTRITDWHPDGTFHWTPGAALLRHTPGADSLPAHGWARQLGTYALAVTWR</sequence>
<dbReference type="InterPro" id="IPR037143">
    <property type="entry name" value="4-PPantetheinyl_Trfase_dom_sf"/>
</dbReference>
<dbReference type="OrthoDB" id="9808281at2"/>
<name>A0A1P8TTN9_9ACTN</name>
<evidence type="ECO:0000313" key="1">
    <source>
        <dbReference type="EMBL" id="APY91013.1"/>
    </source>
</evidence>